<reference evidence="1 2" key="1">
    <citation type="submission" date="2017-12" db="EMBL/GenBank/DDBJ databases">
        <title>Phylogenetic diversity of female urinary microbiome.</title>
        <authorList>
            <person name="Thomas-White K."/>
            <person name="Wolfe A.J."/>
        </authorList>
    </citation>
    <scope>NUCLEOTIDE SEQUENCE [LARGE SCALE GENOMIC DNA]</scope>
    <source>
        <strain evidence="1 2">UMB0777</strain>
    </source>
</reference>
<dbReference type="AlphaFoldDB" id="A0A2I1R3T4"/>
<dbReference type="Proteomes" id="UP000234662">
    <property type="component" value="Unassembled WGS sequence"/>
</dbReference>
<gene>
    <name evidence="1" type="ORF">CYJ73_19745</name>
</gene>
<comment type="caution">
    <text evidence="1">The sequence shown here is derived from an EMBL/GenBank/DDBJ whole genome shotgun (WGS) entry which is preliminary data.</text>
</comment>
<dbReference type="NCBIfam" id="NF046112">
    <property type="entry name" value="MSMEG_6209_Nter"/>
    <property type="match status" value="1"/>
</dbReference>
<evidence type="ECO:0000313" key="2">
    <source>
        <dbReference type="Proteomes" id="UP000234662"/>
    </source>
</evidence>
<dbReference type="RefSeq" id="WP_101821635.1">
    <property type="nucleotide sequence ID" value="NZ_CP096585.1"/>
</dbReference>
<dbReference type="Gene3D" id="1.10.8.1060">
    <property type="entry name" value="Corynebacterium glutamicum thioredoxin-dependent arsenate reductase, N-terminal domain"/>
    <property type="match status" value="1"/>
</dbReference>
<name>A0A2I1R3T4_9ACTN</name>
<evidence type="ECO:0000313" key="1">
    <source>
        <dbReference type="EMBL" id="PKZ63785.1"/>
    </source>
</evidence>
<protein>
    <submittedName>
        <fullName evidence="1">Uncharacterized protein</fullName>
    </submittedName>
</protein>
<dbReference type="EMBL" id="PKJC01000020">
    <property type="protein sequence ID" value="PKZ63785.1"/>
    <property type="molecule type" value="Genomic_DNA"/>
</dbReference>
<organism evidence="1 2">
    <name type="scientific">Gordonia terrae</name>
    <dbReference type="NCBI Taxonomy" id="2055"/>
    <lineage>
        <taxon>Bacteria</taxon>
        <taxon>Bacillati</taxon>
        <taxon>Actinomycetota</taxon>
        <taxon>Actinomycetes</taxon>
        <taxon>Mycobacteriales</taxon>
        <taxon>Gordoniaceae</taxon>
        <taxon>Gordonia</taxon>
    </lineage>
</organism>
<proteinExistence type="predicted"/>
<accession>A0A2I1R3T4</accession>
<sequence length="79" mass="8741">MDANDELRQISEVQHRLIGLYSHRSPDDVAAAVETAYKHFEGTEVRDFVPLLVERRANKTLGGTDVMADPTAVPPHVGE</sequence>